<keyword evidence="3 6" id="KW-0812">Transmembrane</keyword>
<evidence type="ECO:0000256" key="2">
    <source>
        <dbReference type="ARBA" id="ARBA00022448"/>
    </source>
</evidence>
<feature type="transmembrane region" description="Helical" evidence="6">
    <location>
        <begin position="308"/>
        <end position="327"/>
    </location>
</feature>
<name>A0A494XJF1_9BURK</name>
<dbReference type="InterPro" id="IPR020846">
    <property type="entry name" value="MFS_dom"/>
</dbReference>
<keyword evidence="2" id="KW-0813">Transport</keyword>
<feature type="transmembrane region" description="Helical" evidence="6">
    <location>
        <begin position="13"/>
        <end position="30"/>
    </location>
</feature>
<dbReference type="PROSITE" id="PS50850">
    <property type="entry name" value="MFS"/>
    <property type="match status" value="1"/>
</dbReference>
<feature type="transmembrane region" description="Helical" evidence="6">
    <location>
        <begin position="400"/>
        <end position="423"/>
    </location>
</feature>
<feature type="transmembrane region" description="Helical" evidence="6">
    <location>
        <begin position="82"/>
        <end position="102"/>
    </location>
</feature>
<evidence type="ECO:0000256" key="1">
    <source>
        <dbReference type="ARBA" id="ARBA00004141"/>
    </source>
</evidence>
<dbReference type="Proteomes" id="UP000270342">
    <property type="component" value="Unassembled WGS sequence"/>
</dbReference>
<evidence type="ECO:0000256" key="4">
    <source>
        <dbReference type="ARBA" id="ARBA00022989"/>
    </source>
</evidence>
<organism evidence="8 9">
    <name type="scientific">Pararobbsia silviterrae</name>
    <dbReference type="NCBI Taxonomy" id="1792498"/>
    <lineage>
        <taxon>Bacteria</taxon>
        <taxon>Pseudomonadati</taxon>
        <taxon>Pseudomonadota</taxon>
        <taxon>Betaproteobacteria</taxon>
        <taxon>Burkholderiales</taxon>
        <taxon>Burkholderiaceae</taxon>
        <taxon>Pararobbsia</taxon>
    </lineage>
</organism>
<feature type="domain" description="Major facilitator superfamily (MFS) profile" evidence="7">
    <location>
        <begin position="17"/>
        <end position="424"/>
    </location>
</feature>
<evidence type="ECO:0000256" key="3">
    <source>
        <dbReference type="ARBA" id="ARBA00022692"/>
    </source>
</evidence>
<feature type="transmembrane region" description="Helical" evidence="6">
    <location>
        <begin position="277"/>
        <end position="296"/>
    </location>
</feature>
<reference evidence="8 9" key="1">
    <citation type="submission" date="2018-10" db="EMBL/GenBank/DDBJ databases">
        <title>Robbsia sp. DHC34, isolated from soil.</title>
        <authorList>
            <person name="Gao Z.-H."/>
            <person name="Qiu L.-H."/>
        </authorList>
    </citation>
    <scope>NUCLEOTIDE SEQUENCE [LARGE SCALE GENOMIC DNA]</scope>
    <source>
        <strain evidence="8 9">DHC34</strain>
    </source>
</reference>
<dbReference type="EMBL" id="RBZU01000012">
    <property type="protein sequence ID" value="RKP47693.1"/>
    <property type="molecule type" value="Genomic_DNA"/>
</dbReference>
<evidence type="ECO:0000313" key="8">
    <source>
        <dbReference type="EMBL" id="RKP47693.1"/>
    </source>
</evidence>
<dbReference type="InterPro" id="IPR011701">
    <property type="entry name" value="MFS"/>
</dbReference>
<proteinExistence type="predicted"/>
<protein>
    <submittedName>
        <fullName evidence="8">MFS transporter</fullName>
    </submittedName>
</protein>
<feature type="transmembrane region" description="Helical" evidence="6">
    <location>
        <begin position="366"/>
        <end position="388"/>
    </location>
</feature>
<feature type="transmembrane region" description="Helical" evidence="6">
    <location>
        <begin position="50"/>
        <end position="70"/>
    </location>
</feature>
<dbReference type="PANTHER" id="PTHR43791">
    <property type="entry name" value="PERMEASE-RELATED"/>
    <property type="match status" value="1"/>
</dbReference>
<gene>
    <name evidence="8" type="ORF">D7S86_22255</name>
</gene>
<dbReference type="AlphaFoldDB" id="A0A494XJF1"/>
<dbReference type="GO" id="GO:0022857">
    <property type="term" value="F:transmembrane transporter activity"/>
    <property type="evidence" value="ECO:0007669"/>
    <property type="project" value="InterPro"/>
</dbReference>
<dbReference type="SUPFAM" id="SSF103473">
    <property type="entry name" value="MFS general substrate transporter"/>
    <property type="match status" value="1"/>
</dbReference>
<dbReference type="Gene3D" id="1.20.1250.20">
    <property type="entry name" value="MFS general substrate transporter like domains"/>
    <property type="match status" value="2"/>
</dbReference>
<dbReference type="OrthoDB" id="5441967at2"/>
<dbReference type="CDD" id="cd17319">
    <property type="entry name" value="MFS_ExuT_GudP_like"/>
    <property type="match status" value="1"/>
</dbReference>
<evidence type="ECO:0000313" key="9">
    <source>
        <dbReference type="Proteomes" id="UP000270342"/>
    </source>
</evidence>
<dbReference type="FunFam" id="1.20.1250.20:FF:000018">
    <property type="entry name" value="MFS transporter permease"/>
    <property type="match status" value="1"/>
</dbReference>
<comment type="caution">
    <text evidence="8">The sequence shown here is derived from an EMBL/GenBank/DDBJ whole genome shotgun (WGS) entry which is preliminary data.</text>
</comment>
<keyword evidence="4 6" id="KW-1133">Transmembrane helix</keyword>
<dbReference type="InterPro" id="IPR036259">
    <property type="entry name" value="MFS_trans_sf"/>
</dbReference>
<feature type="transmembrane region" description="Helical" evidence="6">
    <location>
        <begin position="141"/>
        <end position="164"/>
    </location>
</feature>
<feature type="transmembrane region" description="Helical" evidence="6">
    <location>
        <begin position="333"/>
        <end position="354"/>
    </location>
</feature>
<dbReference type="GO" id="GO:0016020">
    <property type="term" value="C:membrane"/>
    <property type="evidence" value="ECO:0007669"/>
    <property type="project" value="UniProtKB-SubCell"/>
</dbReference>
<evidence type="ECO:0000259" key="7">
    <source>
        <dbReference type="PROSITE" id="PS50850"/>
    </source>
</evidence>
<evidence type="ECO:0000256" key="6">
    <source>
        <dbReference type="SAM" id="Phobius"/>
    </source>
</evidence>
<keyword evidence="5 6" id="KW-0472">Membrane</keyword>
<dbReference type="RefSeq" id="WP_121089465.1">
    <property type="nucleotide sequence ID" value="NZ_RBZU01000012.1"/>
</dbReference>
<evidence type="ECO:0000256" key="5">
    <source>
        <dbReference type="ARBA" id="ARBA00023136"/>
    </source>
</evidence>
<comment type="subcellular location">
    <subcellularLocation>
        <location evidence="1">Membrane</location>
        <topology evidence="1">Multi-pass membrane protein</topology>
    </subcellularLocation>
</comment>
<sequence>MQAFEEAAVLRKTAWRIIPLMFVLYIVSFIDRTNVGFAALTMNKAIGLTPAMYGLGAGIFFIGMCPFEVPSNLMMVRFGARVWLTRIMIVWGVVTLATSMVSGPHSFYAMRFLLGISEAGFFPGVLFYLTFWFPREQRTRIIARFMISLPIAAAIGGPVSSYILQAFDGVLGLPGWRWIFIVEGIPAVLFGFITYRVLLDRPADAKWLEPAERTWLQQTIDKELSEDQAHSATAVLATLLDWRTLVITFTGICFVIGFYGAGFWLPQIIKTFHVTTLQVGLLSALPNALGAIAMLVWARRCRRRPMRLSDVIIPQLVAAIAFVVAGFCLDTPVIAMTAFCVAMIGLYASMPPYWTLPTMFFSGTAAAAALAFVNAVSNLGGFFGPAIIGFLTQSTGSFKIAVATLGVFVFIGLVALIALTPAYTHRRAAAARNASALA</sequence>
<keyword evidence="9" id="KW-1185">Reference proteome</keyword>
<feature type="transmembrane region" description="Helical" evidence="6">
    <location>
        <begin position="176"/>
        <end position="198"/>
    </location>
</feature>
<feature type="transmembrane region" description="Helical" evidence="6">
    <location>
        <begin position="108"/>
        <end position="129"/>
    </location>
</feature>
<accession>A0A494XJF1</accession>
<dbReference type="PANTHER" id="PTHR43791:SF36">
    <property type="entry name" value="TRANSPORTER, PUTATIVE (AFU_ORTHOLOGUE AFUA_6G08340)-RELATED"/>
    <property type="match status" value="1"/>
</dbReference>
<feature type="transmembrane region" description="Helical" evidence="6">
    <location>
        <begin position="245"/>
        <end position="265"/>
    </location>
</feature>
<dbReference type="Pfam" id="PF07690">
    <property type="entry name" value="MFS_1"/>
    <property type="match status" value="1"/>
</dbReference>